<comment type="pathway">
    <text evidence="5">Amine and polyamine biosynthesis; spermidine biosynthesis; spermidine from putrescine: step 1/1.</text>
</comment>
<dbReference type="CDD" id="cd02440">
    <property type="entry name" value="AdoMet_MTases"/>
    <property type="match status" value="1"/>
</dbReference>
<dbReference type="Gene3D" id="3.40.50.150">
    <property type="entry name" value="Vaccinia Virus protein VP39"/>
    <property type="match status" value="1"/>
</dbReference>
<feature type="transmembrane region" description="Helical" evidence="5">
    <location>
        <begin position="232"/>
        <end position="253"/>
    </location>
</feature>
<evidence type="ECO:0000256" key="5">
    <source>
        <dbReference type="HAMAP-Rule" id="MF_00198"/>
    </source>
</evidence>
<keyword evidence="5" id="KW-0812">Transmembrane</keyword>
<dbReference type="RefSeq" id="WP_233050922.1">
    <property type="nucleotide sequence ID" value="NZ_JAIMJA010000001.1"/>
</dbReference>
<feature type="active site" description="Proton acceptor" evidence="5 6">
    <location>
        <position position="418"/>
    </location>
</feature>
<keyword evidence="9" id="KW-1185">Reference proteome</keyword>
<keyword evidence="3 5" id="KW-0745">Spermidine biosynthesis</keyword>
<evidence type="ECO:0000256" key="4">
    <source>
        <dbReference type="ARBA" id="ARBA00023115"/>
    </source>
</evidence>
<organism evidence="8 9">
    <name type="scientific">Motilimonas cestriensis</name>
    <dbReference type="NCBI Taxonomy" id="2742685"/>
    <lineage>
        <taxon>Bacteria</taxon>
        <taxon>Pseudomonadati</taxon>
        <taxon>Pseudomonadota</taxon>
        <taxon>Gammaproteobacteria</taxon>
        <taxon>Alteromonadales</taxon>
        <taxon>Alteromonadales genera incertae sedis</taxon>
        <taxon>Motilimonas</taxon>
    </lineage>
</organism>
<dbReference type="EMBL" id="JAIMJA010000001">
    <property type="protein sequence ID" value="MCE2593303.1"/>
    <property type="molecule type" value="Genomic_DNA"/>
</dbReference>
<comment type="caution">
    <text evidence="8">The sequence shown here is derived from an EMBL/GenBank/DDBJ whole genome shotgun (WGS) entry which is preliminary data.</text>
</comment>
<feature type="domain" description="PABS" evidence="7">
    <location>
        <begin position="229"/>
        <end position="498"/>
    </location>
</feature>
<feature type="transmembrane region" description="Helical" evidence="5">
    <location>
        <begin position="12"/>
        <end position="35"/>
    </location>
</feature>
<protein>
    <recommendedName>
        <fullName evidence="5">Polyamine aminopropyltransferase</fullName>
    </recommendedName>
    <alternativeName>
        <fullName evidence="5">Putrescine aminopropyltransferase</fullName>
        <shortName evidence="5">PAPT</shortName>
    </alternativeName>
    <alternativeName>
        <fullName evidence="5">Spermidine synthase</fullName>
        <shortName evidence="5">SPDS</shortName>
        <shortName evidence="5">SPDSY</shortName>
        <ecNumber evidence="5">2.5.1.16</ecNumber>
    </alternativeName>
</protein>
<gene>
    <name evidence="5" type="primary">speE</name>
    <name evidence="8" type="ORF">K6Y31_00510</name>
</gene>
<feature type="binding site" evidence="5">
    <location>
        <position position="311"/>
    </location>
    <ligand>
        <name>spermidine</name>
        <dbReference type="ChEBI" id="CHEBI:57834"/>
    </ligand>
</feature>
<accession>A0ABS8W502</accession>
<dbReference type="InterPro" id="IPR030373">
    <property type="entry name" value="PABS_CS"/>
</dbReference>
<dbReference type="InterPro" id="IPR001045">
    <property type="entry name" value="Spermi_synthase"/>
</dbReference>
<dbReference type="EC" id="2.5.1.16" evidence="5"/>
<evidence type="ECO:0000256" key="1">
    <source>
        <dbReference type="ARBA" id="ARBA00007867"/>
    </source>
</evidence>
<keyword evidence="2 5" id="KW-0808">Transferase</keyword>
<dbReference type="PROSITE" id="PS01330">
    <property type="entry name" value="PABS_1"/>
    <property type="match status" value="1"/>
</dbReference>
<feature type="transmembrane region" description="Helical" evidence="5">
    <location>
        <begin position="81"/>
        <end position="107"/>
    </location>
</feature>
<evidence type="ECO:0000259" key="7">
    <source>
        <dbReference type="PROSITE" id="PS51006"/>
    </source>
</evidence>
<dbReference type="PROSITE" id="PS51006">
    <property type="entry name" value="PABS_2"/>
    <property type="match status" value="1"/>
</dbReference>
<keyword evidence="5" id="KW-1003">Cell membrane</keyword>
<comment type="catalytic activity">
    <reaction evidence="5">
        <text>S-adenosyl 3-(methylsulfanyl)propylamine + putrescine = S-methyl-5'-thioadenosine + spermidine + H(+)</text>
        <dbReference type="Rhea" id="RHEA:12721"/>
        <dbReference type="ChEBI" id="CHEBI:15378"/>
        <dbReference type="ChEBI" id="CHEBI:17509"/>
        <dbReference type="ChEBI" id="CHEBI:57443"/>
        <dbReference type="ChEBI" id="CHEBI:57834"/>
        <dbReference type="ChEBI" id="CHEBI:326268"/>
        <dbReference type="EC" id="2.5.1.16"/>
    </reaction>
</comment>
<comment type="subunit">
    <text evidence="5">Homodimer or homotetramer.</text>
</comment>
<feature type="binding site" evidence="5">
    <location>
        <position position="335"/>
    </location>
    <ligand>
        <name>spermidine</name>
        <dbReference type="ChEBI" id="CHEBI:57834"/>
    </ligand>
</feature>
<comment type="caution">
    <text evidence="5">Lacks conserved residue(s) required for the propagation of feature annotation.</text>
</comment>
<feature type="binding site" evidence="5">
    <location>
        <position position="425"/>
    </location>
    <ligand>
        <name>S-methyl-5'-thioadenosine</name>
        <dbReference type="ChEBI" id="CHEBI:17509"/>
    </ligand>
</feature>
<evidence type="ECO:0000313" key="8">
    <source>
        <dbReference type="EMBL" id="MCE2593303.1"/>
    </source>
</evidence>
<dbReference type="InterPro" id="IPR030374">
    <property type="entry name" value="PABS"/>
</dbReference>
<feature type="transmembrane region" description="Helical" evidence="5">
    <location>
        <begin position="200"/>
        <end position="220"/>
    </location>
</feature>
<dbReference type="GO" id="GO:0004766">
    <property type="term" value="F:spermidine synthase activity"/>
    <property type="evidence" value="ECO:0007669"/>
    <property type="project" value="UniProtKB-EC"/>
</dbReference>
<comment type="similarity">
    <text evidence="1 5">Belongs to the spermidine/spermine synthase family.</text>
</comment>
<evidence type="ECO:0000256" key="6">
    <source>
        <dbReference type="PROSITE-ProRule" id="PRU00354"/>
    </source>
</evidence>
<comment type="function">
    <text evidence="5">Catalyzes the irreversible transfer of a propylamine group from the amino donor S-adenosylmethioninamine (decarboxy-AdoMet) to putrescine (1,4-diaminobutane) to yield spermidine.</text>
</comment>
<dbReference type="Pfam" id="PF01564">
    <property type="entry name" value="Spermine_synth"/>
    <property type="match status" value="1"/>
</dbReference>
<evidence type="ECO:0000256" key="3">
    <source>
        <dbReference type="ARBA" id="ARBA00023066"/>
    </source>
</evidence>
<keyword evidence="4 5" id="KW-0620">Polyamine biosynthesis</keyword>
<dbReference type="SUPFAM" id="SSF53335">
    <property type="entry name" value="S-adenosyl-L-methionine-dependent methyltransferases"/>
    <property type="match status" value="1"/>
</dbReference>
<evidence type="ECO:0000256" key="2">
    <source>
        <dbReference type="ARBA" id="ARBA00022679"/>
    </source>
</evidence>
<sequence>MLKNLRSNPRLLLDDCLLIGIMAVLAACGLIYEYLLSHYSARVLGSMETVIYAMIGIMIVAMGLGAFAAKKIKDPYLGFAWLEVSVALIGCGATIFLASLIGFTQYLPQIIADTFAIPVDMLPLGGLFASLVKFTLVMPYVFGFILGFLIGMEIPLIARIREDIYGKHLSNNVGTIYGADYIGAGVGAAIWVIVMLKIEINQAAALTASLNLVAGVIFFVRYRGQIKTRVWLVISHLMLALMVFMVYCYGGQWSNKMQDLLYLDKVVHQQQTRFQNLVFTRRDMSGNLPSAYGFYINGRLQFSSMDEQIYHQMLVHPAMSVSARHDNVLIIGGGDGLALREVLKWPVQSVKLVDLDDELVDLFQHPERYLPGDLSRVVMSLTQDSFNDPRVKVINSDAFVEVDSLLQQGALFDTIIVDLPDPSHPDLNKLYSKHFYARLRQLLYGDGAIVVQSTSPFHAKKAFISIGNTLAAAGFTHTEQYHQNVPSFGEWGWSIATKMGAPASVRAKQQQPLLPFELTWLNAEVFQAALVFPSDYYRQRDQIKVNELGTHTLYQYHHQAWQAEMGLEIDITAEK</sequence>
<keyword evidence="5" id="KW-1133">Transmembrane helix</keyword>
<feature type="binding site" evidence="5">
    <location>
        <position position="354"/>
    </location>
    <ligand>
        <name>S-methyl-5'-thioadenosine</name>
        <dbReference type="ChEBI" id="CHEBI:17509"/>
    </ligand>
</feature>
<feature type="binding site" evidence="5">
    <location>
        <position position="275"/>
    </location>
    <ligand>
        <name>S-methyl-5'-thioadenosine</name>
        <dbReference type="ChEBI" id="CHEBI:17509"/>
    </ligand>
</feature>
<dbReference type="HAMAP" id="MF_00198">
    <property type="entry name" value="Spermidine_synth"/>
    <property type="match status" value="1"/>
</dbReference>
<dbReference type="Proteomes" id="UP001201273">
    <property type="component" value="Unassembled WGS sequence"/>
</dbReference>
<dbReference type="NCBIfam" id="NF002956">
    <property type="entry name" value="PRK03612.1"/>
    <property type="match status" value="1"/>
</dbReference>
<proteinExistence type="inferred from homology"/>
<feature type="binding site" evidence="5">
    <location>
        <begin position="397"/>
        <end position="398"/>
    </location>
    <ligand>
        <name>S-methyl-5'-thioadenosine</name>
        <dbReference type="ChEBI" id="CHEBI:17509"/>
    </ligand>
</feature>
<dbReference type="PROSITE" id="PS51257">
    <property type="entry name" value="PROKAR_LIPOPROTEIN"/>
    <property type="match status" value="1"/>
</dbReference>
<reference evidence="8 9" key="1">
    <citation type="journal article" date="2022" name="Environ. Microbiol. Rep.">
        <title>Eco-phylogenetic analyses reveal divergent evolution of vitamin B12 metabolism in the marine bacterial family 'Psychromonadaceae'.</title>
        <authorList>
            <person name="Jin X."/>
            <person name="Yang Y."/>
            <person name="Cao H."/>
            <person name="Gao B."/>
            <person name="Zhao Z."/>
        </authorList>
    </citation>
    <scope>NUCLEOTIDE SEQUENCE [LARGE SCALE GENOMIC DNA]</scope>
    <source>
        <strain evidence="8 9">MKS20</strain>
    </source>
</reference>
<feature type="transmembrane region" description="Helical" evidence="5">
    <location>
        <begin position="173"/>
        <end position="194"/>
    </location>
</feature>
<feature type="transmembrane region" description="Helical" evidence="5">
    <location>
        <begin position="50"/>
        <end position="69"/>
    </location>
</feature>
<comment type="subcellular location">
    <subcellularLocation>
        <location evidence="5">Cell membrane</location>
        <topology evidence="5">Multi-pass membrane protein</topology>
    </subcellularLocation>
</comment>
<dbReference type="PANTHER" id="PTHR43317">
    <property type="entry name" value="THERMOSPERMINE SYNTHASE ACAULIS5"/>
    <property type="match status" value="1"/>
</dbReference>
<feature type="transmembrane region" description="Helical" evidence="5">
    <location>
        <begin position="127"/>
        <end position="152"/>
    </location>
</feature>
<dbReference type="PANTHER" id="PTHR43317:SF11">
    <property type="entry name" value="POLYAMINE AMINOPROPYLTRANSFERASE 2"/>
    <property type="match status" value="1"/>
</dbReference>
<keyword evidence="5" id="KW-0472">Membrane</keyword>
<evidence type="ECO:0000313" key="9">
    <source>
        <dbReference type="Proteomes" id="UP001201273"/>
    </source>
</evidence>
<name>A0ABS8W502_9GAMM</name>
<dbReference type="InterPro" id="IPR029063">
    <property type="entry name" value="SAM-dependent_MTases_sf"/>
</dbReference>